<dbReference type="Gene3D" id="1.10.3720.10">
    <property type="entry name" value="MetI-like"/>
    <property type="match status" value="1"/>
</dbReference>
<name>H0UMQ5_9BACT</name>
<dbReference type="Pfam" id="PF00528">
    <property type="entry name" value="BPD_transp_1"/>
    <property type="match status" value="1"/>
</dbReference>
<evidence type="ECO:0000256" key="5">
    <source>
        <dbReference type="ARBA" id="ARBA00022989"/>
    </source>
</evidence>
<evidence type="ECO:0000256" key="1">
    <source>
        <dbReference type="ARBA" id="ARBA00004651"/>
    </source>
</evidence>
<evidence type="ECO:0000256" key="4">
    <source>
        <dbReference type="ARBA" id="ARBA00022692"/>
    </source>
</evidence>
<dbReference type="Pfam" id="PF12911">
    <property type="entry name" value="OppC_N"/>
    <property type="match status" value="1"/>
</dbReference>
<dbReference type="HOGENOM" id="CLU_159394_0_0_0"/>
<dbReference type="InterPro" id="IPR035906">
    <property type="entry name" value="MetI-like_sf"/>
</dbReference>
<dbReference type="PANTHER" id="PTHR43386">
    <property type="entry name" value="OLIGOPEPTIDE TRANSPORT SYSTEM PERMEASE PROTEIN APPC"/>
    <property type="match status" value="1"/>
</dbReference>
<keyword evidence="4 7" id="KW-0812">Transmembrane</keyword>
<evidence type="ECO:0000256" key="7">
    <source>
        <dbReference type="RuleBase" id="RU363032"/>
    </source>
</evidence>
<feature type="transmembrane region" description="Helical" evidence="7">
    <location>
        <begin position="168"/>
        <end position="186"/>
    </location>
</feature>
<dbReference type="EMBL" id="CM001377">
    <property type="protein sequence ID" value="EHM09200.1"/>
    <property type="molecule type" value="Genomic_DNA"/>
</dbReference>
<dbReference type="AlphaFoldDB" id="H0UMQ5"/>
<feature type="transmembrane region" description="Helical" evidence="7">
    <location>
        <begin position="273"/>
        <end position="297"/>
    </location>
</feature>
<comment type="subcellular location">
    <subcellularLocation>
        <location evidence="1 7">Cell membrane</location>
        <topology evidence="1 7">Multi-pass membrane protein</topology>
    </subcellularLocation>
</comment>
<feature type="transmembrane region" description="Helical" evidence="7">
    <location>
        <begin position="105"/>
        <end position="126"/>
    </location>
</feature>
<dbReference type="SUPFAM" id="SSF161098">
    <property type="entry name" value="MetI-like"/>
    <property type="match status" value="1"/>
</dbReference>
<feature type="domain" description="ABC transmembrane type-1" evidence="8">
    <location>
        <begin position="103"/>
        <end position="294"/>
    </location>
</feature>
<dbReference type="GO" id="GO:0005886">
    <property type="term" value="C:plasma membrane"/>
    <property type="evidence" value="ECO:0007669"/>
    <property type="project" value="UniProtKB-SubCell"/>
</dbReference>
<keyword evidence="6 7" id="KW-0472">Membrane</keyword>
<dbReference type="InterPro" id="IPR025966">
    <property type="entry name" value="OppC_N"/>
</dbReference>
<protein>
    <submittedName>
        <fullName evidence="9">ABC-type dipeptide/oligopeptide/nickel transport system, permease component</fullName>
    </submittedName>
</protein>
<evidence type="ECO:0000259" key="8">
    <source>
        <dbReference type="PROSITE" id="PS50928"/>
    </source>
</evidence>
<dbReference type="InterPro" id="IPR000515">
    <property type="entry name" value="MetI-like"/>
</dbReference>
<keyword evidence="5 7" id="KW-1133">Transmembrane helix</keyword>
<evidence type="ECO:0000256" key="3">
    <source>
        <dbReference type="ARBA" id="ARBA00022475"/>
    </source>
</evidence>
<feature type="transmembrane region" description="Helical" evidence="7">
    <location>
        <begin position="225"/>
        <end position="250"/>
    </location>
</feature>
<evidence type="ECO:0000256" key="6">
    <source>
        <dbReference type="ARBA" id="ARBA00023136"/>
    </source>
</evidence>
<proteinExistence type="inferred from homology"/>
<keyword evidence="10" id="KW-1185">Reference proteome</keyword>
<feature type="transmembrane region" description="Helical" evidence="7">
    <location>
        <begin position="138"/>
        <end position="162"/>
    </location>
</feature>
<dbReference type="eggNOG" id="COG1173">
    <property type="taxonomic scope" value="Bacteria"/>
</dbReference>
<comment type="similarity">
    <text evidence="7">Belongs to the binding-protein-dependent transport system permease family.</text>
</comment>
<accession>H0UMQ5</accession>
<dbReference type="InterPro" id="IPR050366">
    <property type="entry name" value="BP-dependent_transpt_permease"/>
</dbReference>
<evidence type="ECO:0000313" key="9">
    <source>
        <dbReference type="EMBL" id="EHM09200.1"/>
    </source>
</evidence>
<dbReference type="Proteomes" id="UP000005730">
    <property type="component" value="Chromosome"/>
</dbReference>
<dbReference type="PROSITE" id="PS50928">
    <property type="entry name" value="ABC_TM1"/>
    <property type="match status" value="1"/>
</dbReference>
<keyword evidence="2 7" id="KW-0813">Transport</keyword>
<dbReference type="PANTHER" id="PTHR43386:SF1">
    <property type="entry name" value="D,D-DIPEPTIDE TRANSPORT SYSTEM PERMEASE PROTEIN DDPC-RELATED"/>
    <property type="match status" value="1"/>
</dbReference>
<dbReference type="STRING" id="926567.TheveDRAFT_0011"/>
<reference evidence="9 10" key="1">
    <citation type="submission" date="2011-10" db="EMBL/GenBank/DDBJ databases">
        <title>The Noncontiguous Finished genome of Thermanaerovibrio velox DSM 12556.</title>
        <authorList>
            <consortium name="US DOE Joint Genome Institute (JGI-PGF)"/>
            <person name="Lucas S."/>
            <person name="Copeland A."/>
            <person name="Lapidus A."/>
            <person name="Glavina del Rio T."/>
            <person name="Dalin E."/>
            <person name="Tice H."/>
            <person name="Bruce D."/>
            <person name="Goodwin L."/>
            <person name="Pitluck S."/>
            <person name="Peters L."/>
            <person name="Mikhailova N."/>
            <person name="Teshima H."/>
            <person name="Kyrpides N."/>
            <person name="Mavromatis K."/>
            <person name="Ivanova N."/>
            <person name="Markowitz V."/>
            <person name="Cheng J.-F."/>
            <person name="Hugenholtz P."/>
            <person name="Woyke T."/>
            <person name="Wu D."/>
            <person name="Spring S."/>
            <person name="Brambilla E.-M."/>
            <person name="Klenk H.-P."/>
            <person name="Eisen J.A."/>
        </authorList>
    </citation>
    <scope>NUCLEOTIDE SEQUENCE [LARGE SCALE GENOMIC DNA]</scope>
    <source>
        <strain evidence="9 10">DSM 12556</strain>
    </source>
</reference>
<feature type="transmembrane region" description="Helical" evidence="7">
    <location>
        <begin position="37"/>
        <end position="59"/>
    </location>
</feature>
<evidence type="ECO:0000313" key="10">
    <source>
        <dbReference type="Proteomes" id="UP000005730"/>
    </source>
</evidence>
<organism evidence="9 10">
    <name type="scientific">Thermanaerovibrio velox DSM 12556</name>
    <dbReference type="NCBI Taxonomy" id="926567"/>
    <lineage>
        <taxon>Bacteria</taxon>
        <taxon>Thermotogati</taxon>
        <taxon>Synergistota</taxon>
        <taxon>Synergistia</taxon>
        <taxon>Synergistales</taxon>
        <taxon>Synergistaceae</taxon>
        <taxon>Thermanaerovibrio</taxon>
    </lineage>
</organism>
<gene>
    <name evidence="9" type="ORF">TheveDRAFT_0011</name>
</gene>
<sequence length="307" mass="33782">MSVSDNVQVNVCNAVSEEPKPRSLWHDAWLRFKRNKLAMAGLFMTITIILAALLAPVIAPYDPVKQLIWTEGMDVRLAAPSAKHIMGTDLYGRDIFSRILYGARISLQIGIFATMVSLLIGIPMGAISGYVGGKVDDVISWFMNVIYAFPFLLFVMAVVAVFKDPGLTTVYVAIGLISWVTIARVLRAQFMQLREMEFVEAAKALGLPTWKILFGHILPSAMAPVIVQATMGMGGIIMIEAGLAFLGFGAQPPTPSWGLMISEGQQYLASGKWWWSIFPGLAIMYTVLAFNFLGDGLRDALDVRMKR</sequence>
<dbReference type="GO" id="GO:0055085">
    <property type="term" value="P:transmembrane transport"/>
    <property type="evidence" value="ECO:0007669"/>
    <property type="project" value="InterPro"/>
</dbReference>
<evidence type="ECO:0000256" key="2">
    <source>
        <dbReference type="ARBA" id="ARBA00022448"/>
    </source>
</evidence>
<keyword evidence="3" id="KW-1003">Cell membrane</keyword>
<dbReference type="CDD" id="cd06261">
    <property type="entry name" value="TM_PBP2"/>
    <property type="match status" value="1"/>
</dbReference>